<evidence type="ECO:0000256" key="2">
    <source>
        <dbReference type="ARBA" id="ARBA00022475"/>
    </source>
</evidence>
<feature type="domain" description="Ionotropic glutamate receptor L-glutamate and glycine-binding" evidence="21">
    <location>
        <begin position="438"/>
        <end position="505"/>
    </location>
</feature>
<evidence type="ECO:0000256" key="6">
    <source>
        <dbReference type="ARBA" id="ARBA00023018"/>
    </source>
</evidence>
<dbReference type="InterPro" id="IPR028082">
    <property type="entry name" value="Peripla_BP_I"/>
</dbReference>
<feature type="site" description="Interaction with the cone snail toxin Con-ikot-ikot" evidence="16">
    <location>
        <position position="691"/>
    </location>
</feature>
<evidence type="ECO:0000256" key="9">
    <source>
        <dbReference type="ARBA" id="ARBA00023170"/>
    </source>
</evidence>
<evidence type="ECO:0000259" key="21">
    <source>
        <dbReference type="SMART" id="SM00918"/>
    </source>
</evidence>
<keyword evidence="3 18" id="KW-0812">Transmembrane</keyword>
<dbReference type="FunFam" id="3.40.190.10:FF:000001">
    <property type="entry name" value="Glutamate receptor ionotropic, kainate 2"/>
    <property type="match status" value="1"/>
</dbReference>
<dbReference type="Gene3D" id="3.40.190.10">
    <property type="entry name" value="Periplasmic binding protein-like II"/>
    <property type="match status" value="2"/>
</dbReference>
<evidence type="ECO:0000256" key="13">
    <source>
        <dbReference type="ARBA" id="ARBA00023303"/>
    </source>
</evidence>
<dbReference type="GO" id="GO:0007166">
    <property type="term" value="P:cell surface receptor signaling pathway"/>
    <property type="evidence" value="ECO:0007669"/>
    <property type="project" value="UniProtKB-ARBA"/>
</dbReference>
<dbReference type="CDD" id="cd06380">
    <property type="entry name" value="PBP1_iGluR_AMPA"/>
    <property type="match status" value="1"/>
</dbReference>
<evidence type="ECO:0000256" key="12">
    <source>
        <dbReference type="ARBA" id="ARBA00023286"/>
    </source>
</evidence>
<keyword evidence="8 18" id="KW-0472">Membrane</keyword>
<evidence type="ECO:0000256" key="17">
    <source>
        <dbReference type="PIRSR" id="PIRSR601508-3"/>
    </source>
</evidence>
<evidence type="ECO:0000256" key="10">
    <source>
        <dbReference type="ARBA" id="ARBA00023180"/>
    </source>
</evidence>
<dbReference type="GO" id="GO:0022824">
    <property type="term" value="F:transmitter-gated monoatomic ion channel activity"/>
    <property type="evidence" value="ECO:0007669"/>
    <property type="project" value="UniProtKB-ARBA"/>
</dbReference>
<evidence type="ECO:0000256" key="18">
    <source>
        <dbReference type="SAM" id="Phobius"/>
    </source>
</evidence>
<dbReference type="GO" id="GO:0045211">
    <property type="term" value="C:postsynaptic membrane"/>
    <property type="evidence" value="ECO:0007669"/>
    <property type="project" value="UniProtKB-SubCell"/>
</dbReference>
<evidence type="ECO:0000256" key="14">
    <source>
        <dbReference type="ARBA" id="ARBA00034104"/>
    </source>
</evidence>
<dbReference type="Pfam" id="PF01094">
    <property type="entry name" value="ANF_receptor"/>
    <property type="match status" value="1"/>
</dbReference>
<dbReference type="Gene3D" id="3.40.50.2300">
    <property type="match status" value="2"/>
</dbReference>
<comment type="caution">
    <text evidence="22">The sequence shown here is derived from an EMBL/GenBank/DDBJ whole genome shotgun (WGS) entry which is preliminary data.</text>
</comment>
<dbReference type="InterPro" id="IPR019594">
    <property type="entry name" value="Glu/Gly-bd"/>
</dbReference>
<dbReference type="PRINTS" id="PR00177">
    <property type="entry name" value="NMDARECEPTOR"/>
</dbReference>
<dbReference type="InterPro" id="IPR001320">
    <property type="entry name" value="Iontro_rcpt_C"/>
</dbReference>
<keyword evidence="17" id="KW-1015">Disulfide bond</keyword>
<dbReference type="InterPro" id="IPR015683">
    <property type="entry name" value="Ionotropic_Glu_rcpt"/>
</dbReference>
<keyword evidence="12" id="KW-1071">Ligand-gated ion channel</keyword>
<protein>
    <submittedName>
        <fullName evidence="22">Glutamate receptor</fullName>
    </submittedName>
</protein>
<dbReference type="OrthoDB" id="5984008at2759"/>
<name>A0A210PNI9_MIZYE</name>
<evidence type="ECO:0000313" key="22">
    <source>
        <dbReference type="EMBL" id="OWF38065.1"/>
    </source>
</evidence>
<evidence type="ECO:0000259" key="20">
    <source>
        <dbReference type="SMART" id="SM00079"/>
    </source>
</evidence>
<dbReference type="FunFam" id="1.10.287.70:FF:000105">
    <property type="entry name" value="Eye-enriched kainate receptor, isoform A"/>
    <property type="match status" value="1"/>
</dbReference>
<evidence type="ECO:0000256" key="3">
    <source>
        <dbReference type="ARBA" id="ARBA00022692"/>
    </source>
</evidence>
<sequence>MNGFLLQLSTLLFHLLCVSESFKGRIPIGAIFDTEDVQTNTGFQYAVAHNKRKNNEKFELSALVEVIDVEDSYKLATSICSHLFSGVFVLLGSRSFHSQGIIESYTSRFAMPYVTTSIPTGLGGRTGYEIYMKPPVTEALRDMILEYDVKDVHYVYESDAGLVKLQELLKILNGTDVKVRWHRIHNITNAHEDLRKLDRVYPGYKNSTILMDFNAEPAYDTVLEQIRKLGMNRRGYKYILGTLNILNLNLKRFTHGGVNITGFQLLDYSAHNVMEFLSRWRSLPSNIWLGAGREQLSVDAALAVDAVTVVQRTIQSMLRNNTEVFRTTFRRGDVYNNNRTKGIPCNDGNPWMHGDAIIHNIKQIDPRGLTGHLEFSKTGMRKGYKLDVFKVALKHGPNKIGVWRPQEGFQVITHANETNNDTTFSEEIIRVTSILEKPFLMLKEIPKNGVPLLGNNKYEGYCADFIYSIAKKCGFSYELRPNKDGVYGRKFKNGSWNGMIGELIAKAADLAAAPLTITMEREEAVDFSKPFMNTGISIMIKKPEKQKPGVFSFMKPFSISLWMCIVIGYFVVSFGIFLVSRFSPTEWKRIRMRSGTEYLNKFTLKSSLWFSMGSLMLQGSDTCPRSAAGRIIGGTWWLAVLIVISSYTANLAAFLTIERLLTPISSADDLANHPDMSYGTLESGSTQDFFKKSNVHTYKIMWSFMKSHYPSVFVSTSAEGVRRVRSSKGNYAFLMESVYNEYFMNQEPCDTMQVAPNLNSKGYGVATPKGSKLRQKLSIAVLQLIEDGTLIKLKKKWWVDKGTCGAAGSHGGSKKKSLSLSNVAGVFFILIGGLVSAIVLGVTNFLRSKSKGKLGGVPPINNDAARSLLSDYRDAPLNNENGQTATPDIHQSVPVKGILMNTCKLHTGENSNNSNHTIRSEFYGNIYDRKSLHDR</sequence>
<feature type="binding site" evidence="15">
    <location>
        <position position="514"/>
    </location>
    <ligand>
        <name>L-glutamate</name>
        <dbReference type="ChEBI" id="CHEBI:29985"/>
    </ligand>
</feature>
<keyword evidence="1" id="KW-0813">Transport</keyword>
<evidence type="ECO:0000256" key="11">
    <source>
        <dbReference type="ARBA" id="ARBA00023257"/>
    </source>
</evidence>
<dbReference type="InterPro" id="IPR001508">
    <property type="entry name" value="Iono_Glu_rcpt_met"/>
</dbReference>
<keyword evidence="13" id="KW-0407">Ion channel</keyword>
<evidence type="ECO:0000313" key="23">
    <source>
        <dbReference type="Proteomes" id="UP000242188"/>
    </source>
</evidence>
<organism evidence="22 23">
    <name type="scientific">Mizuhopecten yessoensis</name>
    <name type="common">Japanese scallop</name>
    <name type="synonym">Patinopecten yessoensis</name>
    <dbReference type="NCBI Taxonomy" id="6573"/>
    <lineage>
        <taxon>Eukaryota</taxon>
        <taxon>Metazoa</taxon>
        <taxon>Spiralia</taxon>
        <taxon>Lophotrochozoa</taxon>
        <taxon>Mollusca</taxon>
        <taxon>Bivalvia</taxon>
        <taxon>Autobranchia</taxon>
        <taxon>Pteriomorphia</taxon>
        <taxon>Pectinida</taxon>
        <taxon>Pectinoidea</taxon>
        <taxon>Pectinidae</taxon>
        <taxon>Mizuhopecten</taxon>
    </lineage>
</organism>
<evidence type="ECO:0000256" key="5">
    <source>
        <dbReference type="ARBA" id="ARBA00022989"/>
    </source>
</evidence>
<dbReference type="AlphaFoldDB" id="A0A210PNI9"/>
<feature type="disulfide bond" evidence="17">
    <location>
        <begin position="749"/>
        <end position="804"/>
    </location>
</feature>
<evidence type="ECO:0000256" key="7">
    <source>
        <dbReference type="ARBA" id="ARBA00023065"/>
    </source>
</evidence>
<keyword evidence="10" id="KW-0325">Glycoprotein</keyword>
<dbReference type="Proteomes" id="UP000242188">
    <property type="component" value="Unassembled WGS sequence"/>
</dbReference>
<dbReference type="SUPFAM" id="SSF53822">
    <property type="entry name" value="Periplasmic binding protein-like I"/>
    <property type="match status" value="1"/>
</dbReference>
<proteinExistence type="predicted"/>
<feature type="binding site" evidence="15">
    <location>
        <position position="521"/>
    </location>
    <ligand>
        <name>L-glutamate</name>
        <dbReference type="ChEBI" id="CHEBI:29985"/>
    </ligand>
</feature>
<gene>
    <name evidence="22" type="ORF">KP79_PYT12820</name>
</gene>
<dbReference type="InterPro" id="IPR001828">
    <property type="entry name" value="ANF_lig-bd_rcpt"/>
</dbReference>
<feature type="binding site" evidence="15">
    <location>
        <position position="686"/>
    </location>
    <ligand>
        <name>L-glutamate</name>
        <dbReference type="ChEBI" id="CHEBI:29985"/>
    </ligand>
</feature>
<feature type="site" description="Crucial to convey clamshell closure to channel opening" evidence="16">
    <location>
        <position position="664"/>
    </location>
</feature>
<dbReference type="FunFam" id="3.40.190.10:FF:000060">
    <property type="entry name" value="Glutamate receptor ionotropic, kainate 1"/>
    <property type="match status" value="1"/>
</dbReference>
<evidence type="ECO:0000256" key="19">
    <source>
        <dbReference type="SAM" id="SignalP"/>
    </source>
</evidence>
<dbReference type="Gene3D" id="1.10.287.70">
    <property type="match status" value="1"/>
</dbReference>
<keyword evidence="5 18" id="KW-1133">Transmembrane helix</keyword>
<feature type="chain" id="PRO_5013346986" evidence="19">
    <location>
        <begin position="22"/>
        <end position="935"/>
    </location>
</feature>
<feature type="transmembrane region" description="Helical" evidence="18">
    <location>
        <begin position="559"/>
        <end position="578"/>
    </location>
</feature>
<dbReference type="SMART" id="SM00918">
    <property type="entry name" value="Lig_chan-Glu_bd"/>
    <property type="match status" value="1"/>
</dbReference>
<dbReference type="Pfam" id="PF10613">
    <property type="entry name" value="Lig_chan-Glu_bd"/>
    <property type="match status" value="1"/>
</dbReference>
<dbReference type="STRING" id="6573.A0A210PNI9"/>
<keyword evidence="11" id="KW-0628">Postsynaptic cell membrane</keyword>
<feature type="transmembrane region" description="Helical" evidence="18">
    <location>
        <begin position="823"/>
        <end position="846"/>
    </location>
</feature>
<reference evidence="22 23" key="1">
    <citation type="journal article" date="2017" name="Nat. Ecol. Evol.">
        <title>Scallop genome provides insights into evolution of bilaterian karyotype and development.</title>
        <authorList>
            <person name="Wang S."/>
            <person name="Zhang J."/>
            <person name="Jiao W."/>
            <person name="Li J."/>
            <person name="Xun X."/>
            <person name="Sun Y."/>
            <person name="Guo X."/>
            <person name="Huan P."/>
            <person name="Dong B."/>
            <person name="Zhang L."/>
            <person name="Hu X."/>
            <person name="Sun X."/>
            <person name="Wang J."/>
            <person name="Zhao C."/>
            <person name="Wang Y."/>
            <person name="Wang D."/>
            <person name="Huang X."/>
            <person name="Wang R."/>
            <person name="Lv J."/>
            <person name="Li Y."/>
            <person name="Zhang Z."/>
            <person name="Liu B."/>
            <person name="Lu W."/>
            <person name="Hui Y."/>
            <person name="Liang J."/>
            <person name="Zhou Z."/>
            <person name="Hou R."/>
            <person name="Li X."/>
            <person name="Liu Y."/>
            <person name="Li H."/>
            <person name="Ning X."/>
            <person name="Lin Y."/>
            <person name="Zhao L."/>
            <person name="Xing Q."/>
            <person name="Dou J."/>
            <person name="Li Y."/>
            <person name="Mao J."/>
            <person name="Guo H."/>
            <person name="Dou H."/>
            <person name="Li T."/>
            <person name="Mu C."/>
            <person name="Jiang W."/>
            <person name="Fu Q."/>
            <person name="Fu X."/>
            <person name="Miao Y."/>
            <person name="Liu J."/>
            <person name="Yu Q."/>
            <person name="Li R."/>
            <person name="Liao H."/>
            <person name="Li X."/>
            <person name="Kong Y."/>
            <person name="Jiang Z."/>
            <person name="Chourrout D."/>
            <person name="Li R."/>
            <person name="Bao Z."/>
        </authorList>
    </citation>
    <scope>NUCLEOTIDE SEQUENCE [LARGE SCALE GENOMIC DNA]</scope>
    <source>
        <strain evidence="22 23">PY_sf001</strain>
    </source>
</reference>
<feature type="binding site" evidence="15">
    <location>
        <position position="736"/>
    </location>
    <ligand>
        <name>L-glutamate</name>
        <dbReference type="ChEBI" id="CHEBI:29985"/>
    </ligand>
</feature>
<evidence type="ECO:0000256" key="16">
    <source>
        <dbReference type="PIRSR" id="PIRSR601508-2"/>
    </source>
</evidence>
<dbReference type="EMBL" id="NEDP02005574">
    <property type="protein sequence ID" value="OWF38065.1"/>
    <property type="molecule type" value="Genomic_DNA"/>
</dbReference>
<keyword evidence="23" id="KW-1185">Reference proteome</keyword>
<keyword evidence="7" id="KW-0406">Ion transport</keyword>
<dbReference type="SMART" id="SM00079">
    <property type="entry name" value="PBPe"/>
    <property type="match status" value="1"/>
</dbReference>
<feature type="binding site" evidence="15">
    <location>
        <position position="516"/>
    </location>
    <ligand>
        <name>L-glutamate</name>
        <dbReference type="ChEBI" id="CHEBI:29985"/>
    </ligand>
</feature>
<keyword evidence="2" id="KW-1003">Cell membrane</keyword>
<accession>A0A210PNI9</accession>
<evidence type="ECO:0000256" key="4">
    <source>
        <dbReference type="ARBA" id="ARBA00022729"/>
    </source>
</evidence>
<dbReference type="PANTHER" id="PTHR18966">
    <property type="entry name" value="IONOTROPIC GLUTAMATE RECEPTOR"/>
    <property type="match status" value="1"/>
</dbReference>
<keyword evidence="9 22" id="KW-0675">Receptor</keyword>
<feature type="binding site" evidence="15">
    <location>
        <position position="685"/>
    </location>
    <ligand>
        <name>L-glutamate</name>
        <dbReference type="ChEBI" id="CHEBI:29985"/>
    </ligand>
</feature>
<evidence type="ECO:0000256" key="1">
    <source>
        <dbReference type="ARBA" id="ARBA00022448"/>
    </source>
</evidence>
<comment type="subcellular location">
    <subcellularLocation>
        <location evidence="14">Postsynaptic cell membrane</location>
        <topology evidence="14">Multi-pass membrane protein</topology>
    </subcellularLocation>
</comment>
<dbReference type="SUPFAM" id="SSF53850">
    <property type="entry name" value="Periplasmic binding protein-like II"/>
    <property type="match status" value="1"/>
</dbReference>
<evidence type="ECO:0000256" key="8">
    <source>
        <dbReference type="ARBA" id="ARBA00023136"/>
    </source>
</evidence>
<feature type="domain" description="Ionotropic glutamate receptor C-terminal" evidence="20">
    <location>
        <begin position="428"/>
        <end position="800"/>
    </location>
</feature>
<keyword evidence="6" id="KW-0770">Synapse</keyword>
<evidence type="ECO:0000256" key="15">
    <source>
        <dbReference type="PIRSR" id="PIRSR601508-1"/>
    </source>
</evidence>
<feature type="transmembrane region" description="Helical" evidence="18">
    <location>
        <begin position="636"/>
        <end position="657"/>
    </location>
</feature>
<dbReference type="Pfam" id="PF00060">
    <property type="entry name" value="Lig_chan"/>
    <property type="match status" value="1"/>
</dbReference>
<keyword evidence="4 19" id="KW-0732">Signal</keyword>
<feature type="signal peptide" evidence="19">
    <location>
        <begin position="1"/>
        <end position="21"/>
    </location>
</feature>